<feature type="compositionally biased region" description="Low complexity" evidence="2">
    <location>
        <begin position="446"/>
        <end position="458"/>
    </location>
</feature>
<dbReference type="SMART" id="SM00184">
    <property type="entry name" value="RING"/>
    <property type="match status" value="1"/>
</dbReference>
<sequence length="964" mass="107965">MLRGLDALVKKPVQEAPEVAFRMNLLRYHLKVDFNPSEESVLAVHRALLAEFEQMGFRKKARTPQDSSAQGPQVGVTLGSEIGTTGLPRKPSHYPQDALGDPSDTQTNMQRQWAHEATTLMDIISSMTGRSAELPWVLATASTCYVVMFMFTCHSGANWVSAQSLQSRSAPAARYEGMSGEDANPLNRRLPAEVVTRQKREVKKIVENVDEVQVDLKTALGLKPEARLKWLSKALKMVEDRRANSTELYDIATWSQTFRVIADVFAAFAAKVSNRKFCATMPTRNSQKLRGVILDNISIFSEKQRRFLRSDEWAPNKLFEAEEDDVATGVKSVEEDPKPSPDAKPEEAKADADKDAQGGWTFTIRERPMPDHTTGKKRRKGAEDSEARFEAMAEKNEASQKKQEEDVDSSLALLERLNQQNQTPHVVRERTRRERTPKKKRHLSRSRSISAASVTSSSHRGKKGRTKKRKGRSRSRDRAGAAGGGGGGGGGGMSFEEALRQASQQAMPNVKICGLPKLPKEAAKRLELLRRSGRQTLEREMYEVYTDMLKRNEDIGMSEMDLQGPTSFHTKMDTIRPQVEQQYHTANKRLAIAKRIAGSSKQPDELLKSKELLKSELEAVEEAQYAARAYTLMVQLFAKVIDRVSNAVAEREAQKSIRPEFVSSIGCQSEEATTLPRPPKLGIYAPLDRDAVMPLDMTPEEMESIQHTELAYNVMRDLCQKDRLCIYQVLQFEDWMKEEKTSLQKCLPSRERILRMAAYNRIVRSFRSSHFNEELQAHKIWRITNLAEYYDPPGSGQVPDYEGQFSMFALPVGSEARESEQPDALESRDVDDSQKPDQQSAAMGAGHHSGSAILAEGADVLDQEAAAQDREVEGVGLLEGICVVCIEKSALFVMHECGHLIFCPGCRRKAVAKALKESGKSQWKSVKPGQLSNKELERTKVRCPICREESVAVAQKKFSGKVYT</sequence>
<organism evidence="4 5">
    <name type="scientific">Symbiodinium microadriaticum</name>
    <name type="common">Dinoflagellate</name>
    <name type="synonym">Zooxanthella microadriatica</name>
    <dbReference type="NCBI Taxonomy" id="2951"/>
    <lineage>
        <taxon>Eukaryota</taxon>
        <taxon>Sar</taxon>
        <taxon>Alveolata</taxon>
        <taxon>Dinophyceae</taxon>
        <taxon>Suessiales</taxon>
        <taxon>Symbiodiniaceae</taxon>
        <taxon>Symbiodinium</taxon>
    </lineage>
</organism>
<keyword evidence="1" id="KW-0862">Zinc</keyword>
<feature type="compositionally biased region" description="Basic residues" evidence="2">
    <location>
        <begin position="459"/>
        <end position="473"/>
    </location>
</feature>
<keyword evidence="1" id="KW-0863">Zinc-finger</keyword>
<dbReference type="AlphaFoldDB" id="A0A1Q9CSK3"/>
<dbReference type="OrthoDB" id="430039at2759"/>
<dbReference type="InterPro" id="IPR001841">
    <property type="entry name" value="Znf_RING"/>
</dbReference>
<dbReference type="EMBL" id="LSRX01000949">
    <property type="protein sequence ID" value="OLP85908.1"/>
    <property type="molecule type" value="Genomic_DNA"/>
</dbReference>
<evidence type="ECO:0000256" key="1">
    <source>
        <dbReference type="PROSITE-ProRule" id="PRU00175"/>
    </source>
</evidence>
<dbReference type="InterPro" id="IPR013083">
    <property type="entry name" value="Znf_RING/FYVE/PHD"/>
</dbReference>
<feature type="compositionally biased region" description="Basic and acidic residues" evidence="2">
    <location>
        <begin position="364"/>
        <end position="374"/>
    </location>
</feature>
<evidence type="ECO:0000313" key="4">
    <source>
        <dbReference type="EMBL" id="OLP85908.1"/>
    </source>
</evidence>
<evidence type="ECO:0000256" key="2">
    <source>
        <dbReference type="SAM" id="MobiDB-lite"/>
    </source>
</evidence>
<feature type="compositionally biased region" description="Gly residues" evidence="2">
    <location>
        <begin position="481"/>
        <end position="493"/>
    </location>
</feature>
<feature type="compositionally biased region" description="Basic and acidic residues" evidence="2">
    <location>
        <begin position="332"/>
        <end position="356"/>
    </location>
</feature>
<feature type="domain" description="RING-type" evidence="3">
    <location>
        <begin position="882"/>
        <end position="947"/>
    </location>
</feature>
<keyword evidence="1" id="KW-0479">Metal-binding</keyword>
<dbReference type="Proteomes" id="UP000186817">
    <property type="component" value="Unassembled WGS sequence"/>
</dbReference>
<dbReference type="Gene3D" id="3.30.40.10">
    <property type="entry name" value="Zinc/RING finger domain, C3HC4 (zinc finger)"/>
    <property type="match status" value="1"/>
</dbReference>
<proteinExistence type="predicted"/>
<feature type="compositionally biased region" description="Basic and acidic residues" evidence="2">
    <location>
        <begin position="381"/>
        <end position="404"/>
    </location>
</feature>
<evidence type="ECO:0000259" key="3">
    <source>
        <dbReference type="PROSITE" id="PS50089"/>
    </source>
</evidence>
<comment type="caution">
    <text evidence="4">The sequence shown here is derived from an EMBL/GenBank/DDBJ whole genome shotgun (WGS) entry which is preliminary data.</text>
</comment>
<name>A0A1Q9CSK3_SYMMI</name>
<evidence type="ECO:0000313" key="5">
    <source>
        <dbReference type="Proteomes" id="UP000186817"/>
    </source>
</evidence>
<gene>
    <name evidence="4" type="ORF">AK812_SmicGene33055</name>
</gene>
<dbReference type="PROSITE" id="PS50089">
    <property type="entry name" value="ZF_RING_2"/>
    <property type="match status" value="1"/>
</dbReference>
<accession>A0A1Q9CSK3</accession>
<feature type="region of interest" description="Disordered" evidence="2">
    <location>
        <begin position="60"/>
        <end position="109"/>
    </location>
</feature>
<feature type="region of interest" description="Disordered" evidence="2">
    <location>
        <begin position="324"/>
        <end position="495"/>
    </location>
</feature>
<feature type="region of interest" description="Disordered" evidence="2">
    <location>
        <begin position="818"/>
        <end position="848"/>
    </location>
</feature>
<feature type="compositionally biased region" description="Basic and acidic residues" evidence="2">
    <location>
        <begin position="818"/>
        <end position="835"/>
    </location>
</feature>
<reference evidence="4 5" key="1">
    <citation type="submission" date="2016-02" db="EMBL/GenBank/DDBJ databases">
        <title>Genome analysis of coral dinoflagellate symbionts highlights evolutionary adaptations to a symbiotic lifestyle.</title>
        <authorList>
            <person name="Aranda M."/>
            <person name="Li Y."/>
            <person name="Liew Y.J."/>
            <person name="Baumgarten S."/>
            <person name="Simakov O."/>
            <person name="Wilson M."/>
            <person name="Piel J."/>
            <person name="Ashoor H."/>
            <person name="Bougouffa S."/>
            <person name="Bajic V.B."/>
            <person name="Ryu T."/>
            <person name="Ravasi T."/>
            <person name="Bayer T."/>
            <person name="Micklem G."/>
            <person name="Kim H."/>
            <person name="Bhak J."/>
            <person name="Lajeunesse T.C."/>
            <person name="Voolstra C.R."/>
        </authorList>
    </citation>
    <scope>NUCLEOTIDE SEQUENCE [LARGE SCALE GENOMIC DNA]</scope>
    <source>
        <strain evidence="4 5">CCMP2467</strain>
    </source>
</reference>
<feature type="compositionally biased region" description="Basic residues" evidence="2">
    <location>
        <begin position="435"/>
        <end position="445"/>
    </location>
</feature>
<protein>
    <recommendedName>
        <fullName evidence="3">RING-type domain-containing protein</fullName>
    </recommendedName>
</protein>
<dbReference type="GO" id="GO:0008270">
    <property type="term" value="F:zinc ion binding"/>
    <property type="evidence" value="ECO:0007669"/>
    <property type="project" value="UniProtKB-KW"/>
</dbReference>
<keyword evidence="5" id="KW-1185">Reference proteome</keyword>